<evidence type="ECO:0000256" key="1">
    <source>
        <dbReference type="SAM" id="MobiDB-lite"/>
    </source>
</evidence>
<comment type="caution">
    <text evidence="3">The sequence shown here is derived from an EMBL/GenBank/DDBJ whole genome shotgun (WGS) entry which is preliminary data.</text>
</comment>
<feature type="chain" id="PRO_5034948687" evidence="2">
    <location>
        <begin position="22"/>
        <end position="241"/>
    </location>
</feature>
<proteinExistence type="predicted"/>
<evidence type="ECO:0000256" key="2">
    <source>
        <dbReference type="SAM" id="SignalP"/>
    </source>
</evidence>
<feature type="compositionally biased region" description="Polar residues" evidence="1">
    <location>
        <begin position="140"/>
        <end position="158"/>
    </location>
</feature>
<organism evidence="3 4">
    <name type="scientific">Tricholomella constricta</name>
    <dbReference type="NCBI Taxonomy" id="117010"/>
    <lineage>
        <taxon>Eukaryota</taxon>
        <taxon>Fungi</taxon>
        <taxon>Dikarya</taxon>
        <taxon>Basidiomycota</taxon>
        <taxon>Agaricomycotina</taxon>
        <taxon>Agaricomycetes</taxon>
        <taxon>Agaricomycetidae</taxon>
        <taxon>Agaricales</taxon>
        <taxon>Tricholomatineae</taxon>
        <taxon>Lyophyllaceae</taxon>
        <taxon>Tricholomella</taxon>
    </lineage>
</organism>
<evidence type="ECO:0000313" key="4">
    <source>
        <dbReference type="Proteomes" id="UP000565441"/>
    </source>
</evidence>
<feature type="compositionally biased region" description="Basic and acidic residues" evidence="1">
    <location>
        <begin position="163"/>
        <end position="177"/>
    </location>
</feature>
<protein>
    <submittedName>
        <fullName evidence="3">Uncharacterized protein</fullName>
    </submittedName>
</protein>
<dbReference type="AlphaFoldDB" id="A0A8H5GM97"/>
<dbReference type="Proteomes" id="UP000565441">
    <property type="component" value="Unassembled WGS sequence"/>
</dbReference>
<gene>
    <name evidence="3" type="ORF">D9615_010266</name>
</gene>
<feature type="signal peptide" evidence="2">
    <location>
        <begin position="1"/>
        <end position="21"/>
    </location>
</feature>
<name>A0A8H5GM97_9AGAR</name>
<keyword evidence="2" id="KW-0732">Signal</keyword>
<reference evidence="3 4" key="1">
    <citation type="journal article" date="2020" name="ISME J.">
        <title>Uncovering the hidden diversity of litter-decomposition mechanisms in mushroom-forming fungi.</title>
        <authorList>
            <person name="Floudas D."/>
            <person name="Bentzer J."/>
            <person name="Ahren D."/>
            <person name="Johansson T."/>
            <person name="Persson P."/>
            <person name="Tunlid A."/>
        </authorList>
    </citation>
    <scope>NUCLEOTIDE SEQUENCE [LARGE SCALE GENOMIC DNA]</scope>
    <source>
        <strain evidence="3 4">CBS 661.87</strain>
    </source>
</reference>
<accession>A0A8H5GM97</accession>
<feature type="region of interest" description="Disordered" evidence="1">
    <location>
        <begin position="140"/>
        <end position="177"/>
    </location>
</feature>
<evidence type="ECO:0000313" key="3">
    <source>
        <dbReference type="EMBL" id="KAF5367345.1"/>
    </source>
</evidence>
<keyword evidence="4" id="KW-1185">Reference proteome</keyword>
<dbReference type="EMBL" id="JAACJP010000067">
    <property type="protein sequence ID" value="KAF5367345.1"/>
    <property type="molecule type" value="Genomic_DNA"/>
</dbReference>
<sequence length="241" mass="27527">MPRWTTYLAGASAIFWRAALAQTTQDASAHPYIPPSVVFFYLSYLGPRRGRREFLQPPNHFCSPLTIRSILYSSARESSDSKDFFRFNDQTPQFKYARRNVRLCEDRSGEAYLLQHPLWYISTALAPNADIQTKLARLNQSSGASTPARNVSPTSDSDSGYIDLKRASEEERRKEQTWKRKKAQRIIMMPSHLLKSTAKVLELELSCIYLPDVLLVGFNDNLTSTSNVKSIKRRSSIDLQK</sequence>